<organism evidence="10 11">
    <name type="scientific">Nosema granulosis</name>
    <dbReference type="NCBI Taxonomy" id="83296"/>
    <lineage>
        <taxon>Eukaryota</taxon>
        <taxon>Fungi</taxon>
        <taxon>Fungi incertae sedis</taxon>
        <taxon>Microsporidia</taxon>
        <taxon>Nosematidae</taxon>
        <taxon>Nosema</taxon>
    </lineage>
</organism>
<feature type="transmembrane region" description="Helical" evidence="8">
    <location>
        <begin position="487"/>
        <end position="515"/>
    </location>
</feature>
<dbReference type="OrthoDB" id="66620at2759"/>
<evidence type="ECO:0000256" key="7">
    <source>
        <dbReference type="ARBA" id="ARBA00023136"/>
    </source>
</evidence>
<dbReference type="EMBL" id="SBJO01000024">
    <property type="protein sequence ID" value="KAF9764402.1"/>
    <property type="molecule type" value="Genomic_DNA"/>
</dbReference>
<feature type="transmembrane region" description="Helical" evidence="8">
    <location>
        <begin position="378"/>
        <end position="397"/>
    </location>
</feature>
<evidence type="ECO:0000256" key="8">
    <source>
        <dbReference type="SAM" id="Phobius"/>
    </source>
</evidence>
<protein>
    <submittedName>
        <fullName evidence="10">ABC transporter G family member 7</fullName>
    </submittedName>
</protein>
<comment type="caution">
    <text evidence="10">The sequence shown here is derived from an EMBL/GenBank/DDBJ whole genome shotgun (WGS) entry which is preliminary data.</text>
</comment>
<keyword evidence="2" id="KW-0813">Transport</keyword>
<proteinExistence type="predicted"/>
<evidence type="ECO:0000256" key="4">
    <source>
        <dbReference type="ARBA" id="ARBA00022741"/>
    </source>
</evidence>
<dbReference type="Gene3D" id="3.40.50.300">
    <property type="entry name" value="P-loop containing nucleotide triphosphate hydrolases"/>
    <property type="match status" value="1"/>
</dbReference>
<dbReference type="GO" id="GO:0016887">
    <property type="term" value="F:ATP hydrolysis activity"/>
    <property type="evidence" value="ECO:0007669"/>
    <property type="project" value="InterPro"/>
</dbReference>
<evidence type="ECO:0000256" key="3">
    <source>
        <dbReference type="ARBA" id="ARBA00022692"/>
    </source>
</evidence>
<evidence type="ECO:0000256" key="1">
    <source>
        <dbReference type="ARBA" id="ARBA00004141"/>
    </source>
</evidence>
<dbReference type="GO" id="GO:0005524">
    <property type="term" value="F:ATP binding"/>
    <property type="evidence" value="ECO:0007669"/>
    <property type="project" value="UniProtKB-KW"/>
</dbReference>
<dbReference type="InterPro" id="IPR003439">
    <property type="entry name" value="ABC_transporter-like_ATP-bd"/>
</dbReference>
<dbReference type="InterPro" id="IPR027417">
    <property type="entry name" value="P-loop_NTPase"/>
</dbReference>
<accession>A0A9P6H0N0</accession>
<comment type="subcellular location">
    <subcellularLocation>
        <location evidence="1">Membrane</location>
        <topology evidence="1">Multi-pass membrane protein</topology>
    </subcellularLocation>
</comment>
<evidence type="ECO:0000256" key="2">
    <source>
        <dbReference type="ARBA" id="ARBA00022448"/>
    </source>
</evidence>
<evidence type="ECO:0000259" key="9">
    <source>
        <dbReference type="PROSITE" id="PS50893"/>
    </source>
</evidence>
<dbReference type="PROSITE" id="PS50893">
    <property type="entry name" value="ABC_TRANSPORTER_2"/>
    <property type="match status" value="1"/>
</dbReference>
<dbReference type="Pfam" id="PF01061">
    <property type="entry name" value="ABC2_membrane"/>
    <property type="match status" value="1"/>
</dbReference>
<dbReference type="Proteomes" id="UP000740883">
    <property type="component" value="Unassembled WGS sequence"/>
</dbReference>
<dbReference type="PANTHER" id="PTHR48041">
    <property type="entry name" value="ABC TRANSPORTER G FAMILY MEMBER 28"/>
    <property type="match status" value="1"/>
</dbReference>
<dbReference type="AlphaFoldDB" id="A0A9P6H0N0"/>
<dbReference type="GO" id="GO:0140359">
    <property type="term" value="F:ABC-type transporter activity"/>
    <property type="evidence" value="ECO:0007669"/>
    <property type="project" value="InterPro"/>
</dbReference>
<evidence type="ECO:0000256" key="5">
    <source>
        <dbReference type="ARBA" id="ARBA00022840"/>
    </source>
</evidence>
<name>A0A9P6H0N0_9MICR</name>
<dbReference type="InterPro" id="IPR013525">
    <property type="entry name" value="ABC2_TM"/>
</dbReference>
<feature type="transmembrane region" description="Helical" evidence="8">
    <location>
        <begin position="459"/>
        <end position="481"/>
    </location>
</feature>
<dbReference type="SUPFAM" id="SSF52540">
    <property type="entry name" value="P-loop containing nucleoside triphosphate hydrolases"/>
    <property type="match status" value="1"/>
</dbReference>
<sequence length="644" mass="74604">MPENSIKHDNVDLKQDNVDLKHDNVDLKQDNVDFKHNNVDLKHDNVDFKHDNVDFKQDNVDLLWNDVTVKTRDKNNIEKLLLSDCFGRALSSKITAIFGTIGSGKTTLLRALSGRLDKSEIFYGEILINDRIKGSESWIHTIAFVDNKFDFMKFQTVFETVYFAVKILKGDEEEETIKNKTIAILNTVGLSHIQLEDIMSMSDGEKKLLSIGVSLAEAPTVLILDDPFVSLDVCHITPLLRLFRKLTLEGKTIVFTFKNPNDKLISFIDYIVLIIRGTTIFEGTYKQCQKHFYNCGFENTSDMSFIEFVYSVVDSEECSEYENIETTRIIKEKWLATRNEAYKESFPIEIENIKTEQIYKMILVLKRLFVTTYRNEEMFYGLLVQKLFLFVAAALVYPRIGFTQADIPTRIGIVSFFILNATERSGTVVMSTFEEYKKVTIREIFCGLYSPTEAYWAKFFYNSILGFVFSVLYIIPVYWLADVNRSFWRFTLFILNQFTLTNFIVAYSIVIGIYTKSHLSAHIRGSLLLMFFIVFSGIFVNINTIGDHARWITWLSPMYYAYESNLQVSMSNLTFTCDKESCLSTGQHVIDELGANRIHYFPALVIQWGFILIFILIGWFSFIKKYKPKIIKKNNGMFNKFILK</sequence>
<keyword evidence="3 8" id="KW-0812">Transmembrane</keyword>
<dbReference type="InterPro" id="IPR050352">
    <property type="entry name" value="ABCG_transporters"/>
</dbReference>
<keyword evidence="11" id="KW-1185">Reference proteome</keyword>
<keyword evidence="7 8" id="KW-0472">Membrane</keyword>
<gene>
    <name evidence="10" type="primary">ABCG7_1</name>
    <name evidence="10" type="ORF">NGRA_0584</name>
</gene>
<feature type="transmembrane region" description="Helical" evidence="8">
    <location>
        <begin position="527"/>
        <end position="546"/>
    </location>
</feature>
<feature type="domain" description="ABC transporter" evidence="9">
    <location>
        <begin position="62"/>
        <end position="301"/>
    </location>
</feature>
<dbReference type="PANTHER" id="PTHR48041:SF91">
    <property type="entry name" value="ABC TRANSPORTER G FAMILY MEMBER 28"/>
    <property type="match status" value="1"/>
</dbReference>
<keyword evidence="5" id="KW-0067">ATP-binding</keyword>
<keyword evidence="6 8" id="KW-1133">Transmembrane helix</keyword>
<dbReference type="GO" id="GO:0016020">
    <property type="term" value="C:membrane"/>
    <property type="evidence" value="ECO:0007669"/>
    <property type="project" value="UniProtKB-SubCell"/>
</dbReference>
<evidence type="ECO:0000313" key="11">
    <source>
        <dbReference type="Proteomes" id="UP000740883"/>
    </source>
</evidence>
<feature type="transmembrane region" description="Helical" evidence="8">
    <location>
        <begin position="600"/>
        <end position="623"/>
    </location>
</feature>
<dbReference type="InterPro" id="IPR003593">
    <property type="entry name" value="AAA+_ATPase"/>
</dbReference>
<reference evidence="10 11" key="1">
    <citation type="journal article" date="2020" name="Genome Biol. Evol.">
        <title>Comparative genomics of strictly vertically transmitted, feminizing microsporidia endosymbionts of amphipod crustaceans.</title>
        <authorList>
            <person name="Cormier A."/>
            <person name="Chebbi M.A."/>
            <person name="Giraud I."/>
            <person name="Wattier R."/>
            <person name="Teixeira M."/>
            <person name="Gilbert C."/>
            <person name="Rigaud T."/>
            <person name="Cordaux R."/>
        </authorList>
    </citation>
    <scope>NUCLEOTIDE SEQUENCE [LARGE SCALE GENOMIC DNA]</scope>
    <source>
        <strain evidence="10 11">Ou3-Ou53</strain>
    </source>
</reference>
<evidence type="ECO:0000256" key="6">
    <source>
        <dbReference type="ARBA" id="ARBA00022989"/>
    </source>
</evidence>
<evidence type="ECO:0000313" key="10">
    <source>
        <dbReference type="EMBL" id="KAF9764402.1"/>
    </source>
</evidence>
<keyword evidence="4" id="KW-0547">Nucleotide-binding</keyword>
<dbReference type="Pfam" id="PF00005">
    <property type="entry name" value="ABC_tran"/>
    <property type="match status" value="1"/>
</dbReference>
<dbReference type="SMART" id="SM00382">
    <property type="entry name" value="AAA"/>
    <property type="match status" value="1"/>
</dbReference>